<evidence type="ECO:0000256" key="1">
    <source>
        <dbReference type="SAM" id="MobiDB-lite"/>
    </source>
</evidence>
<reference evidence="2 3" key="1">
    <citation type="journal article" date="2021" name="Elife">
        <title>Chloroplast acquisition without the gene transfer in kleptoplastic sea slugs, Plakobranchus ocellatus.</title>
        <authorList>
            <person name="Maeda T."/>
            <person name="Takahashi S."/>
            <person name="Yoshida T."/>
            <person name="Shimamura S."/>
            <person name="Takaki Y."/>
            <person name="Nagai Y."/>
            <person name="Toyoda A."/>
            <person name="Suzuki Y."/>
            <person name="Arimoto A."/>
            <person name="Ishii H."/>
            <person name="Satoh N."/>
            <person name="Nishiyama T."/>
            <person name="Hasebe M."/>
            <person name="Maruyama T."/>
            <person name="Minagawa J."/>
            <person name="Obokata J."/>
            <person name="Shigenobu S."/>
        </authorList>
    </citation>
    <scope>NUCLEOTIDE SEQUENCE [LARGE SCALE GENOMIC DNA]</scope>
</reference>
<dbReference type="AlphaFoldDB" id="A0AAV4I316"/>
<evidence type="ECO:0000313" key="3">
    <source>
        <dbReference type="Proteomes" id="UP000762676"/>
    </source>
</evidence>
<name>A0AAV4I316_9GAST</name>
<proteinExistence type="predicted"/>
<dbReference type="EMBL" id="BMAT01005992">
    <property type="protein sequence ID" value="GFS03877.1"/>
    <property type="molecule type" value="Genomic_DNA"/>
</dbReference>
<keyword evidence="3" id="KW-1185">Reference proteome</keyword>
<feature type="region of interest" description="Disordered" evidence="1">
    <location>
        <begin position="276"/>
        <end position="340"/>
    </location>
</feature>
<accession>A0AAV4I316</accession>
<protein>
    <submittedName>
        <fullName evidence="2">Uncharacterized protein</fullName>
    </submittedName>
</protein>
<feature type="region of interest" description="Disordered" evidence="1">
    <location>
        <begin position="1"/>
        <end position="20"/>
    </location>
</feature>
<organism evidence="2 3">
    <name type="scientific">Elysia marginata</name>
    <dbReference type="NCBI Taxonomy" id="1093978"/>
    <lineage>
        <taxon>Eukaryota</taxon>
        <taxon>Metazoa</taxon>
        <taxon>Spiralia</taxon>
        <taxon>Lophotrochozoa</taxon>
        <taxon>Mollusca</taxon>
        <taxon>Gastropoda</taxon>
        <taxon>Heterobranchia</taxon>
        <taxon>Euthyneura</taxon>
        <taxon>Panpulmonata</taxon>
        <taxon>Sacoglossa</taxon>
        <taxon>Placobranchoidea</taxon>
        <taxon>Plakobranchidae</taxon>
        <taxon>Elysia</taxon>
    </lineage>
</organism>
<sequence length="411" mass="43962">MLHSGLIRGAGGAKSSNTAVMSGGVPSAKPYAVMEFEGLLATALSNQSLETLRDFPGGVQHDQQLHRSTPPALPLAPPAEALAHWKRVRAMGRVPTEIRTSPHHIPKSSSDGGLMRRAYLDVTHPQFCKEVSPEPQVSQHHKLLQDRLHQSSQLRQDIAGTRTHGGFFNAKIRSPTSSNLRTSSPWSSVAVSRLVSPRSLQNVPPSNLQPDILPRHHRTIPDNFLSEHHHDLSPRIHGQSAPEVPLTESGRVCENTGTRVGHPDVLHVANISNANNSNVMSYTPTDNPSNSAFPKSFRATADNPSSSTLSLSINTTGSSSSPGSLFSSPPSHHNFTATSNSNTGNLAPVSYFAHSPFADSASGNTSATLSDGPIPIVNLLQVSNAVMKIYVSRIGCLRLYLSGSQTVNTAV</sequence>
<comment type="caution">
    <text evidence="2">The sequence shown here is derived from an EMBL/GenBank/DDBJ whole genome shotgun (WGS) entry which is preliminary data.</text>
</comment>
<dbReference type="Proteomes" id="UP000762676">
    <property type="component" value="Unassembled WGS sequence"/>
</dbReference>
<feature type="compositionally biased region" description="Polar residues" evidence="1">
    <location>
        <begin position="280"/>
        <end position="293"/>
    </location>
</feature>
<feature type="compositionally biased region" description="Low complexity" evidence="1">
    <location>
        <begin position="305"/>
        <end position="331"/>
    </location>
</feature>
<evidence type="ECO:0000313" key="2">
    <source>
        <dbReference type="EMBL" id="GFS03877.1"/>
    </source>
</evidence>
<gene>
    <name evidence="2" type="ORF">ElyMa_002898300</name>
</gene>